<reference evidence="1 2" key="1">
    <citation type="submission" date="2022-01" db="EMBL/GenBank/DDBJ databases">
        <title>Mariniradius saccharolyticus sp. nov., isolated from sediment of a river.</title>
        <authorList>
            <person name="Liu H."/>
        </authorList>
    </citation>
    <scope>NUCLEOTIDE SEQUENCE [LARGE SCALE GENOMIC DNA]</scope>
    <source>
        <strain evidence="1 2">RY-2</strain>
    </source>
</reference>
<evidence type="ECO:0000313" key="1">
    <source>
        <dbReference type="EMBL" id="MCF1751655.1"/>
    </source>
</evidence>
<keyword evidence="2" id="KW-1185">Reference proteome</keyword>
<comment type="caution">
    <text evidence="1">The sequence shown here is derived from an EMBL/GenBank/DDBJ whole genome shotgun (WGS) entry which is preliminary data.</text>
</comment>
<accession>A0ABS9BWF6</accession>
<dbReference type="Proteomes" id="UP001201449">
    <property type="component" value="Unassembled WGS sequence"/>
</dbReference>
<dbReference type="EMBL" id="JAKEVZ010000008">
    <property type="protein sequence ID" value="MCF1751655.1"/>
    <property type="molecule type" value="Genomic_DNA"/>
</dbReference>
<proteinExistence type="predicted"/>
<organism evidence="1 2">
    <name type="scientific">Mariniradius sediminis</name>
    <dbReference type="NCBI Taxonomy" id="2909237"/>
    <lineage>
        <taxon>Bacteria</taxon>
        <taxon>Pseudomonadati</taxon>
        <taxon>Bacteroidota</taxon>
        <taxon>Cytophagia</taxon>
        <taxon>Cytophagales</taxon>
        <taxon>Cyclobacteriaceae</taxon>
        <taxon>Mariniradius</taxon>
    </lineage>
</organism>
<evidence type="ECO:0000313" key="2">
    <source>
        <dbReference type="Proteomes" id="UP001201449"/>
    </source>
</evidence>
<gene>
    <name evidence="1" type="ORF">L0U89_11300</name>
</gene>
<sequence length="90" mass="10359">MIIHSLFGNFCVVANSRKPDGLLLQSRSRIALNRIFDDKRVRDNESSDYPFVVEVGRQEFAHVLITLTKDISYENFDKDISELEVIASRV</sequence>
<dbReference type="RefSeq" id="WP_234861624.1">
    <property type="nucleotide sequence ID" value="NZ_JAKEVZ010000008.1"/>
</dbReference>
<protein>
    <submittedName>
        <fullName evidence="1">Uncharacterized protein</fullName>
    </submittedName>
</protein>
<name>A0ABS9BWF6_9BACT</name>